<dbReference type="Gene3D" id="3.40.50.280">
    <property type="entry name" value="Cobalamin-binding domain"/>
    <property type="match status" value="1"/>
</dbReference>
<dbReference type="CDD" id="cd01104">
    <property type="entry name" value="HTH_MlrA-CarA"/>
    <property type="match status" value="1"/>
</dbReference>
<evidence type="ECO:0000256" key="1">
    <source>
        <dbReference type="ARBA" id="ARBA00023125"/>
    </source>
</evidence>
<accession>A0ABU4TFK0</accession>
<dbReference type="Proteomes" id="UP001285521">
    <property type="component" value="Unassembled WGS sequence"/>
</dbReference>
<dbReference type="RefSeq" id="WP_319971944.1">
    <property type="nucleotide sequence ID" value="NZ_JAXAVW010000052.1"/>
</dbReference>
<dbReference type="InterPro" id="IPR047057">
    <property type="entry name" value="MerR_fam"/>
</dbReference>
<dbReference type="EMBL" id="JAXAVW010000052">
    <property type="protein sequence ID" value="MDX8036948.1"/>
    <property type="molecule type" value="Genomic_DNA"/>
</dbReference>
<proteinExistence type="predicted"/>
<keyword evidence="1" id="KW-0238">DNA-binding</keyword>
<name>A0ABU4TFK0_9PSEU</name>
<reference evidence="3 4" key="1">
    <citation type="submission" date="2023-11" db="EMBL/GenBank/DDBJ databases">
        <title>Lentzea sokolovensis, sp. nov., Lentzea kristufkii, sp. nov., and Lentzea miocenensis, sp. nov., rare actinobacteria from Sokolov Coal Basin, Miocene lacustrine sediment, Czech Republic.</title>
        <authorList>
            <person name="Lara A."/>
            <person name="Kotroba L."/>
            <person name="Nouioui I."/>
            <person name="Neumann-Schaal M."/>
            <person name="Mast Y."/>
            <person name="Chronakova A."/>
        </authorList>
    </citation>
    <scope>NUCLEOTIDE SEQUENCE [LARGE SCALE GENOMIC DNA]</scope>
    <source>
        <strain evidence="3 4">BCCO 10_0856</strain>
    </source>
</reference>
<dbReference type="PROSITE" id="PS50937">
    <property type="entry name" value="HTH_MERR_2"/>
    <property type="match status" value="1"/>
</dbReference>
<feature type="domain" description="HTH merR-type" evidence="2">
    <location>
        <begin position="1"/>
        <end position="55"/>
    </location>
</feature>
<dbReference type="SUPFAM" id="SSF46955">
    <property type="entry name" value="Putative DNA-binding domain"/>
    <property type="match status" value="1"/>
</dbReference>
<dbReference type="PANTHER" id="PTHR30204:SF97">
    <property type="entry name" value="MERR FAMILY REGULATORY PROTEIN"/>
    <property type="match status" value="1"/>
</dbReference>
<dbReference type="Pfam" id="PF13411">
    <property type="entry name" value="MerR_1"/>
    <property type="match status" value="1"/>
</dbReference>
<dbReference type="InterPro" id="IPR036594">
    <property type="entry name" value="Meth_synthase_dom"/>
</dbReference>
<dbReference type="SMART" id="SM00422">
    <property type="entry name" value="HTH_MERR"/>
    <property type="match status" value="1"/>
</dbReference>
<organism evidence="3 4">
    <name type="scientific">Lentzea miocenica</name>
    <dbReference type="NCBI Taxonomy" id="3095431"/>
    <lineage>
        <taxon>Bacteria</taxon>
        <taxon>Bacillati</taxon>
        <taxon>Actinomycetota</taxon>
        <taxon>Actinomycetes</taxon>
        <taxon>Pseudonocardiales</taxon>
        <taxon>Pseudonocardiaceae</taxon>
        <taxon>Lentzea</taxon>
    </lineage>
</organism>
<dbReference type="Gene3D" id="1.10.1660.10">
    <property type="match status" value="1"/>
</dbReference>
<keyword evidence="4" id="KW-1185">Reference proteome</keyword>
<comment type="caution">
    <text evidence="3">The sequence shown here is derived from an EMBL/GenBank/DDBJ whole genome shotgun (WGS) entry which is preliminary data.</text>
</comment>
<dbReference type="Gene3D" id="1.10.1240.10">
    <property type="entry name" value="Methionine synthase domain"/>
    <property type="match status" value="1"/>
</dbReference>
<evidence type="ECO:0000259" key="2">
    <source>
        <dbReference type="PROSITE" id="PS50937"/>
    </source>
</evidence>
<evidence type="ECO:0000313" key="3">
    <source>
        <dbReference type="EMBL" id="MDX8036948.1"/>
    </source>
</evidence>
<evidence type="ECO:0000313" key="4">
    <source>
        <dbReference type="Proteomes" id="UP001285521"/>
    </source>
</evidence>
<dbReference type="InterPro" id="IPR009061">
    <property type="entry name" value="DNA-bd_dom_put_sf"/>
</dbReference>
<sequence>MEWSAGAVARMLGISPTTLRTWDRRYGLGPSTRQEGKHRRYNDEDLARLRRMLELTGSGVAPASAAASLVPPGALIPSGDADLDFEAAADRLDAAQMRRVAVGLIARHGVVHTWDSVLMPFLVELGERVSSTAAGVDVEHVASGTISDAMRVSGVAVGTPSVLLACAPDEQHSLPLDVLAAALAEKNCVSRNLGARVPAAALTSAVGRLEPRVVFVWAHDRVYAEQVPLAELAGVSVLVGGPGWDGMSLPEGAERARTLATAVETILNRI</sequence>
<dbReference type="InterPro" id="IPR000551">
    <property type="entry name" value="MerR-type_HTH_dom"/>
</dbReference>
<gene>
    <name evidence="3" type="ORF">SK803_42710</name>
</gene>
<protein>
    <submittedName>
        <fullName evidence="3">MerR family transcriptional regulator</fullName>
    </submittedName>
</protein>
<dbReference type="PANTHER" id="PTHR30204">
    <property type="entry name" value="REDOX-CYCLING DRUG-SENSING TRANSCRIPTIONAL ACTIVATOR SOXR"/>
    <property type="match status" value="1"/>
</dbReference>